<keyword evidence="1" id="KW-0472">Membrane</keyword>
<protein>
    <recommendedName>
        <fullName evidence="4">DoxX family protein</fullName>
    </recommendedName>
</protein>
<gene>
    <name evidence="2" type="ORF">LEP1GSC058_2666</name>
</gene>
<name>S3V1P9_9LEPT</name>
<evidence type="ECO:0000256" key="1">
    <source>
        <dbReference type="SAM" id="Phobius"/>
    </source>
</evidence>
<dbReference type="AlphaFoldDB" id="S3V1P9"/>
<comment type="caution">
    <text evidence="2">The sequence shown here is derived from an EMBL/GenBank/DDBJ whole genome shotgun (WGS) entry which is preliminary data.</text>
</comment>
<reference evidence="2" key="1">
    <citation type="submission" date="2013-04" db="EMBL/GenBank/DDBJ databases">
        <authorList>
            <person name="Harkins D.M."/>
            <person name="Durkin A.S."/>
            <person name="Selengut J.D."/>
            <person name="Sanka R."/>
            <person name="DePew J."/>
            <person name="Purushe J."/>
            <person name="Ahmed A."/>
            <person name="van der Linden H."/>
            <person name="Goris M.G.A."/>
            <person name="Hartskeerl R.A."/>
            <person name="Vinetz J.M."/>
            <person name="Sutton G.G."/>
            <person name="Nelson W.C."/>
            <person name="Fouts D.E."/>
        </authorList>
    </citation>
    <scope>NUCLEOTIDE SEQUENCE [LARGE SCALE GENOMIC DNA]</scope>
    <source>
        <strain evidence="2">BUT 6</strain>
    </source>
</reference>
<feature type="transmembrane region" description="Helical" evidence="1">
    <location>
        <begin position="97"/>
        <end position="116"/>
    </location>
</feature>
<keyword evidence="1" id="KW-0812">Transmembrane</keyword>
<dbReference type="OrthoDB" id="328786at2"/>
<dbReference type="Proteomes" id="UP000014540">
    <property type="component" value="Unassembled WGS sequence"/>
</dbReference>
<dbReference type="EMBL" id="AKWZ02000010">
    <property type="protein sequence ID" value="EPG74519.1"/>
    <property type="molecule type" value="Genomic_DNA"/>
</dbReference>
<feature type="transmembrane region" description="Helical" evidence="1">
    <location>
        <begin position="122"/>
        <end position="140"/>
    </location>
</feature>
<dbReference type="NCBIfam" id="NF047765">
    <property type="entry name" value="LIC_13387_fam"/>
    <property type="match status" value="1"/>
</dbReference>
<keyword evidence="1" id="KW-1133">Transmembrane helix</keyword>
<dbReference type="STRING" id="1193011.LEP1GSC058_2666"/>
<organism evidence="2 3">
    <name type="scientific">Leptospira fainei serovar Hurstbridge str. BUT 6</name>
    <dbReference type="NCBI Taxonomy" id="1193011"/>
    <lineage>
        <taxon>Bacteria</taxon>
        <taxon>Pseudomonadati</taxon>
        <taxon>Spirochaetota</taxon>
        <taxon>Spirochaetia</taxon>
        <taxon>Leptospirales</taxon>
        <taxon>Leptospiraceae</taxon>
        <taxon>Leptospira</taxon>
    </lineage>
</organism>
<evidence type="ECO:0000313" key="2">
    <source>
        <dbReference type="EMBL" id="EPG74519.1"/>
    </source>
</evidence>
<proteinExistence type="predicted"/>
<sequence length="142" mass="15778">MNPKILLRIASFLILFHAVGHTFGMQTRKNVQDPPAKALIQTMSEVKVPMMGKMTNRSYDDFYYGMGIALSVALLSITILLWILGGIAVSNPQNAKNLLYPILFNLSGLAVIEFVYFFPLPAWTSTLSSICIVLTLIRLGKK</sequence>
<evidence type="ECO:0008006" key="4">
    <source>
        <dbReference type="Google" id="ProtNLM"/>
    </source>
</evidence>
<feature type="transmembrane region" description="Helical" evidence="1">
    <location>
        <begin position="62"/>
        <end position="85"/>
    </location>
</feature>
<evidence type="ECO:0000313" key="3">
    <source>
        <dbReference type="Proteomes" id="UP000014540"/>
    </source>
</evidence>
<dbReference type="InterPro" id="IPR058068">
    <property type="entry name" value="LIC_13387-like"/>
</dbReference>
<dbReference type="RefSeq" id="WP_016550969.1">
    <property type="nucleotide sequence ID" value="NZ_AKWZ02000010.1"/>
</dbReference>
<accession>S3V1P9</accession>
<keyword evidence="3" id="KW-1185">Reference proteome</keyword>